<gene>
    <name evidence="4" type="ORF">BDV95DRAFT_639740</name>
</gene>
<dbReference type="SMART" id="SM00248">
    <property type="entry name" value="ANK"/>
    <property type="match status" value="4"/>
</dbReference>
<feature type="repeat" description="ANK" evidence="3">
    <location>
        <begin position="365"/>
        <end position="397"/>
    </location>
</feature>
<dbReference type="InterPro" id="IPR002110">
    <property type="entry name" value="Ankyrin_rpt"/>
</dbReference>
<comment type="caution">
    <text evidence="4">The sequence shown here is derived from an EMBL/GenBank/DDBJ whole genome shotgun (WGS) entry which is preliminary data.</text>
</comment>
<dbReference type="PROSITE" id="PS50297">
    <property type="entry name" value="ANK_REP_REGION"/>
    <property type="match status" value="1"/>
</dbReference>
<reference evidence="4 5" key="1">
    <citation type="submission" date="2020-01" db="EMBL/GenBank/DDBJ databases">
        <authorList>
            <consortium name="DOE Joint Genome Institute"/>
            <person name="Haridas S."/>
            <person name="Albert R."/>
            <person name="Binder M."/>
            <person name="Bloem J."/>
            <person name="Labutti K."/>
            <person name="Salamov A."/>
            <person name="Andreopoulos B."/>
            <person name="Baker S.E."/>
            <person name="Barry K."/>
            <person name="Bills G."/>
            <person name="Bluhm B.H."/>
            <person name="Cannon C."/>
            <person name="Castanera R."/>
            <person name="Culley D.E."/>
            <person name="Daum C."/>
            <person name="Ezra D."/>
            <person name="Gonzalez J.B."/>
            <person name="Henrissat B."/>
            <person name="Kuo A."/>
            <person name="Liang C."/>
            <person name="Lipzen A."/>
            <person name="Lutzoni F."/>
            <person name="Magnuson J."/>
            <person name="Mondo S."/>
            <person name="Nolan M."/>
            <person name="Ohm R."/>
            <person name="Pangilinan J."/>
            <person name="Park H.-J.H."/>
            <person name="Ramirez L."/>
            <person name="Alfaro M."/>
            <person name="Sun H."/>
            <person name="Tritt A."/>
            <person name="Yoshinaga Y."/>
            <person name="Zwiers L.-H.L."/>
            <person name="Turgeon B.G."/>
            <person name="Goodwin S.B."/>
            <person name="Spatafora J.W."/>
            <person name="Crous P.W."/>
            <person name="Grigoriev I.V."/>
        </authorList>
    </citation>
    <scope>NUCLEOTIDE SEQUENCE [LARGE SCALE GENOMIC DNA]</scope>
    <source>
        <strain evidence="4 5">CBS 611.86</strain>
    </source>
</reference>
<dbReference type="SUPFAM" id="SSF48403">
    <property type="entry name" value="Ankyrin repeat"/>
    <property type="match status" value="1"/>
</dbReference>
<dbReference type="Proteomes" id="UP000481861">
    <property type="component" value="Unassembled WGS sequence"/>
</dbReference>
<dbReference type="PANTHER" id="PTHR24198:SF165">
    <property type="entry name" value="ANKYRIN REPEAT-CONTAINING PROTEIN-RELATED"/>
    <property type="match status" value="1"/>
</dbReference>
<evidence type="ECO:0000313" key="5">
    <source>
        <dbReference type="Proteomes" id="UP000481861"/>
    </source>
</evidence>
<dbReference type="InterPro" id="IPR036770">
    <property type="entry name" value="Ankyrin_rpt-contain_sf"/>
</dbReference>
<organism evidence="4 5">
    <name type="scientific">Massariosphaeria phaeospora</name>
    <dbReference type="NCBI Taxonomy" id="100035"/>
    <lineage>
        <taxon>Eukaryota</taxon>
        <taxon>Fungi</taxon>
        <taxon>Dikarya</taxon>
        <taxon>Ascomycota</taxon>
        <taxon>Pezizomycotina</taxon>
        <taxon>Dothideomycetes</taxon>
        <taxon>Pleosporomycetidae</taxon>
        <taxon>Pleosporales</taxon>
        <taxon>Pleosporales incertae sedis</taxon>
        <taxon>Massariosphaeria</taxon>
    </lineage>
</organism>
<proteinExistence type="predicted"/>
<dbReference type="PANTHER" id="PTHR24198">
    <property type="entry name" value="ANKYRIN REPEAT AND PROTEIN KINASE DOMAIN-CONTAINING PROTEIN"/>
    <property type="match status" value="1"/>
</dbReference>
<keyword evidence="5" id="KW-1185">Reference proteome</keyword>
<sequence length="432" mass="48537">MEVLNFPLEIFRQIIHILVSTIGVTKAWKYRQVSRLFASEIYEDIFANQPMSVFSSRLDQSVVMADLSVFLLLRTRKRLGTQGFLTTTIHELVEFLAPNNANNNTYRWRCAEKLCTKITDSIQPYIFKLIGNPEASVPKYIANVRLAGVTCLDKIAAAALVGNSTLIRNVQRELPWDFRASSVLFGHPLINATRYADEEAVSYTLTCYSSGTRIYATHSNLTIFLDALLAAIRRSGLEMINLMVPFCLKRLKLKKYDKNSDRPSISLTWLEESVRTGDVEIVTRILDLASHNPKVELLASFELACRLGHTQIVTLFLDQGKVNANRRHRFTYPLSIAVSSGHVDVIQCVLDAGARIDGPREGRKGLFTPLQTAVSEAKTAAVKLLLERGASLDERFTAGRDPLSLAANNKHLEIYKLLENKYRERHGLQPGV</sequence>
<evidence type="ECO:0000256" key="3">
    <source>
        <dbReference type="PROSITE-ProRule" id="PRU00023"/>
    </source>
</evidence>
<keyword evidence="2 3" id="KW-0040">ANK repeat</keyword>
<keyword evidence="1" id="KW-0677">Repeat</keyword>
<evidence type="ECO:0000256" key="2">
    <source>
        <dbReference type="ARBA" id="ARBA00023043"/>
    </source>
</evidence>
<accession>A0A7C8MM71</accession>
<name>A0A7C8MM71_9PLEO</name>
<evidence type="ECO:0000313" key="4">
    <source>
        <dbReference type="EMBL" id="KAF2870345.1"/>
    </source>
</evidence>
<dbReference type="OrthoDB" id="3671334at2759"/>
<dbReference type="PROSITE" id="PS50088">
    <property type="entry name" value="ANK_REPEAT"/>
    <property type="match status" value="1"/>
</dbReference>
<evidence type="ECO:0000256" key="1">
    <source>
        <dbReference type="ARBA" id="ARBA00022737"/>
    </source>
</evidence>
<dbReference type="Gene3D" id="1.25.40.20">
    <property type="entry name" value="Ankyrin repeat-containing domain"/>
    <property type="match status" value="1"/>
</dbReference>
<protein>
    <submittedName>
        <fullName evidence="4">Ankyrin repeat-containing domain protein</fullName>
    </submittedName>
</protein>
<dbReference type="AlphaFoldDB" id="A0A7C8MM71"/>
<dbReference type="EMBL" id="JAADJZ010000014">
    <property type="protein sequence ID" value="KAF2870345.1"/>
    <property type="molecule type" value="Genomic_DNA"/>
</dbReference>